<evidence type="ECO:0000256" key="5">
    <source>
        <dbReference type="ARBA" id="ARBA00023235"/>
    </source>
</evidence>
<comment type="caution">
    <text evidence="9">The sequence shown here is derived from an EMBL/GenBank/DDBJ whole genome shotgun (WGS) entry which is preliminary data.</text>
</comment>
<gene>
    <name evidence="9" type="ORF">H8R92_11095</name>
</gene>
<keyword evidence="4 6" id="KW-0697">Rotamase</keyword>
<dbReference type="RefSeq" id="WP_022211391.1">
    <property type="nucleotide sequence ID" value="NZ_JACOOQ010000020.1"/>
</dbReference>
<evidence type="ECO:0000256" key="7">
    <source>
        <dbReference type="SAM" id="SignalP"/>
    </source>
</evidence>
<accession>A0A8I0DQ67</accession>
<dbReference type="InterPro" id="IPR000297">
    <property type="entry name" value="PPIase_PpiC"/>
</dbReference>
<dbReference type="SUPFAM" id="SSF54534">
    <property type="entry name" value="FKBP-like"/>
    <property type="match status" value="1"/>
</dbReference>
<dbReference type="InterPro" id="IPR046357">
    <property type="entry name" value="PPIase_dom_sf"/>
</dbReference>
<keyword evidence="3 7" id="KW-0732">Signal</keyword>
<keyword evidence="5 6" id="KW-0413">Isomerase</keyword>
<proteinExistence type="predicted"/>
<organism evidence="9 10">
    <name type="scientific">Clostridium lentum</name>
    <dbReference type="NCBI Taxonomy" id="2763037"/>
    <lineage>
        <taxon>Bacteria</taxon>
        <taxon>Bacillati</taxon>
        <taxon>Bacillota</taxon>
        <taxon>Clostridia</taxon>
        <taxon>Eubacteriales</taxon>
        <taxon>Clostridiaceae</taxon>
        <taxon>Clostridium</taxon>
    </lineage>
</organism>
<dbReference type="EMBL" id="JACOOQ010000020">
    <property type="protein sequence ID" value="MBC5640961.1"/>
    <property type="molecule type" value="Genomic_DNA"/>
</dbReference>
<evidence type="ECO:0000256" key="2">
    <source>
        <dbReference type="ARBA" id="ARBA00013194"/>
    </source>
</evidence>
<dbReference type="EC" id="5.2.1.8" evidence="2"/>
<evidence type="ECO:0000313" key="10">
    <source>
        <dbReference type="Proteomes" id="UP000662088"/>
    </source>
</evidence>
<dbReference type="Pfam" id="PF13145">
    <property type="entry name" value="Rotamase_2"/>
    <property type="match status" value="1"/>
</dbReference>
<dbReference type="Gene3D" id="3.10.50.40">
    <property type="match status" value="1"/>
</dbReference>
<feature type="signal peptide" evidence="7">
    <location>
        <begin position="1"/>
        <end position="22"/>
    </location>
</feature>
<dbReference type="PANTHER" id="PTHR47245:SF1">
    <property type="entry name" value="FOLDASE PROTEIN PRSA"/>
    <property type="match status" value="1"/>
</dbReference>
<dbReference type="Proteomes" id="UP000662088">
    <property type="component" value="Unassembled WGS sequence"/>
</dbReference>
<reference evidence="9" key="1">
    <citation type="submission" date="2020-08" db="EMBL/GenBank/DDBJ databases">
        <title>Genome public.</title>
        <authorList>
            <person name="Liu C."/>
            <person name="Sun Q."/>
        </authorList>
    </citation>
    <scope>NUCLEOTIDE SEQUENCE</scope>
    <source>
        <strain evidence="9">NSJ-42</strain>
    </source>
</reference>
<name>A0A8I0DQ67_9CLOT</name>
<comment type="catalytic activity">
    <reaction evidence="1">
        <text>[protein]-peptidylproline (omega=180) = [protein]-peptidylproline (omega=0)</text>
        <dbReference type="Rhea" id="RHEA:16237"/>
        <dbReference type="Rhea" id="RHEA-COMP:10747"/>
        <dbReference type="Rhea" id="RHEA-COMP:10748"/>
        <dbReference type="ChEBI" id="CHEBI:83833"/>
        <dbReference type="ChEBI" id="CHEBI:83834"/>
        <dbReference type="EC" id="5.2.1.8"/>
    </reaction>
</comment>
<dbReference type="AlphaFoldDB" id="A0A8I0DQ67"/>
<evidence type="ECO:0000313" key="9">
    <source>
        <dbReference type="EMBL" id="MBC5640961.1"/>
    </source>
</evidence>
<evidence type="ECO:0000259" key="8">
    <source>
        <dbReference type="PROSITE" id="PS50198"/>
    </source>
</evidence>
<dbReference type="SUPFAM" id="SSF109998">
    <property type="entry name" value="Triger factor/SurA peptide-binding domain-like"/>
    <property type="match status" value="1"/>
</dbReference>
<dbReference type="PROSITE" id="PS51257">
    <property type="entry name" value="PROKAR_LIPOPROTEIN"/>
    <property type="match status" value="1"/>
</dbReference>
<protein>
    <recommendedName>
        <fullName evidence="2">peptidylprolyl isomerase</fullName>
        <ecNumber evidence="2">5.2.1.8</ecNumber>
    </recommendedName>
</protein>
<feature type="chain" id="PRO_5039086234" description="peptidylprolyl isomerase" evidence="7">
    <location>
        <begin position="23"/>
        <end position="350"/>
    </location>
</feature>
<dbReference type="NCBIfam" id="NF000809">
    <property type="entry name" value="PRK00059.1"/>
    <property type="match status" value="1"/>
</dbReference>
<dbReference type="InterPro" id="IPR050245">
    <property type="entry name" value="PrsA_foldase"/>
</dbReference>
<evidence type="ECO:0000256" key="6">
    <source>
        <dbReference type="PROSITE-ProRule" id="PRU00278"/>
    </source>
</evidence>
<keyword evidence="10" id="KW-1185">Reference proteome</keyword>
<evidence type="ECO:0000256" key="3">
    <source>
        <dbReference type="ARBA" id="ARBA00022729"/>
    </source>
</evidence>
<dbReference type="PANTHER" id="PTHR47245">
    <property type="entry name" value="PEPTIDYLPROLYL ISOMERASE"/>
    <property type="match status" value="1"/>
</dbReference>
<dbReference type="InterPro" id="IPR027304">
    <property type="entry name" value="Trigger_fact/SurA_dom_sf"/>
</dbReference>
<evidence type="ECO:0000256" key="4">
    <source>
        <dbReference type="ARBA" id="ARBA00023110"/>
    </source>
</evidence>
<dbReference type="GO" id="GO:0003755">
    <property type="term" value="F:peptidyl-prolyl cis-trans isomerase activity"/>
    <property type="evidence" value="ECO:0007669"/>
    <property type="project" value="UniProtKB-KW"/>
</dbReference>
<sequence length="350" mass="38895">MGKVKKLVAAAMVSVMSLSVVGCNMIEQTAESKAKTVLAKVGDTNITLGDVDSELKADIDNLKQTYGQDYESSIPDSLKEQLKTVRTQVLNQLVNEQIMSQKAKALNLIPSDEELESKISEKTEELKGVYGGEEAFKSALEYYGYTDETFKEFMKTQVISEIVTEYMTKDVTISDEEVEKYYNTNIANYTTKPSATANHILFKSNNEDKEAADAEALAQANEAKAKIDSGEVTFDALFEKYSGNKAAGVYPISESLGTVEYDKSGYDTDFLAGLEKLGEGEISAPVKSSFGYHIIKATNVVKESTVKSFDEVKDSIKEKLLTEKKKEVYNTKLEEWKKELKVKTYEDKLS</sequence>
<feature type="domain" description="PpiC" evidence="8">
    <location>
        <begin position="192"/>
        <end position="299"/>
    </location>
</feature>
<dbReference type="Pfam" id="PF13624">
    <property type="entry name" value="SurA_N_3"/>
    <property type="match status" value="1"/>
</dbReference>
<evidence type="ECO:0000256" key="1">
    <source>
        <dbReference type="ARBA" id="ARBA00000971"/>
    </source>
</evidence>
<dbReference type="PROSITE" id="PS50198">
    <property type="entry name" value="PPIC_PPIASE_2"/>
    <property type="match status" value="1"/>
</dbReference>
<dbReference type="Gene3D" id="1.10.4030.10">
    <property type="entry name" value="Porin chaperone SurA, peptide-binding domain"/>
    <property type="match status" value="1"/>
</dbReference>